<feature type="region of interest" description="Disordered" evidence="1">
    <location>
        <begin position="1"/>
        <end position="72"/>
    </location>
</feature>
<sequence length="345" mass="38571">MSSVSASASEYSELFGHDEETGEVQPSFDEDTGEVQAPFSQIVASIPPDATDHPTPADNPDPRPRSVNSFGHDRHNLDFAIAYPVEKGKGKMPAIIVDAIERLQNWAINPDSYPEFNDAICGYTKGRMRSQMREKVVRVLSSMLRRLSLATMIVGKPSPNGMRGWAVKGLSEVARVPRRGCEAVLTLLYRSELVSSAAQYRKLSATDTPYHGDCCRKTIKGAIYEFYASMRTFSVDFFKLLGFTEETIEKARKVSSSRIKEEAKKLAVTVAEMVKLKVEKLKGKKAKPKQNAEDKKPQPQNIEAELYRRADALLAAEIPNFDSKRNREHREMVISKVAELKTQQG</sequence>
<feature type="compositionally biased region" description="Low complexity" evidence="1">
    <location>
        <begin position="47"/>
        <end position="58"/>
    </location>
</feature>
<feature type="region of interest" description="Disordered" evidence="1">
    <location>
        <begin position="282"/>
        <end position="302"/>
    </location>
</feature>
<dbReference type="AlphaFoldDB" id="A0A8G2CC64"/>
<reference evidence="2 3" key="1">
    <citation type="submission" date="2016-11" db="EMBL/GenBank/DDBJ databases">
        <authorList>
            <person name="Varghese N."/>
            <person name="Submissions S."/>
        </authorList>
    </citation>
    <scope>NUCLEOTIDE SEQUENCE [LARGE SCALE GENOMIC DNA]</scope>
    <source>
        <strain evidence="2 3">DSM 17919</strain>
    </source>
</reference>
<protein>
    <submittedName>
        <fullName evidence="2">Uncharacterized protein</fullName>
    </submittedName>
</protein>
<dbReference type="RefSeq" id="WP_019999267.1">
    <property type="nucleotide sequence ID" value="NZ_CP192220.1"/>
</dbReference>
<feature type="compositionally biased region" description="Low complexity" evidence="1">
    <location>
        <begin position="1"/>
        <end position="13"/>
    </location>
</feature>
<name>A0A8G2CC64_9BACT</name>
<dbReference type="Proteomes" id="UP000184001">
    <property type="component" value="Unassembled WGS sequence"/>
</dbReference>
<accession>A0A8G2CC64</accession>
<evidence type="ECO:0000313" key="3">
    <source>
        <dbReference type="Proteomes" id="UP000184001"/>
    </source>
</evidence>
<evidence type="ECO:0000313" key="2">
    <source>
        <dbReference type="EMBL" id="SHJ72602.1"/>
    </source>
</evidence>
<gene>
    <name evidence="2" type="ORF">SAMN05660830_03094</name>
</gene>
<organism evidence="2 3">
    <name type="scientific">Halodesulfovibrio aestuarii</name>
    <dbReference type="NCBI Taxonomy" id="126333"/>
    <lineage>
        <taxon>Bacteria</taxon>
        <taxon>Pseudomonadati</taxon>
        <taxon>Thermodesulfobacteriota</taxon>
        <taxon>Desulfovibrionia</taxon>
        <taxon>Desulfovibrionales</taxon>
        <taxon>Desulfovibrionaceae</taxon>
        <taxon>Halodesulfovibrio</taxon>
    </lineage>
</organism>
<proteinExistence type="predicted"/>
<comment type="caution">
    <text evidence="2">The sequence shown here is derived from an EMBL/GenBank/DDBJ whole genome shotgun (WGS) entry which is preliminary data.</text>
</comment>
<dbReference type="EMBL" id="FQZR01000011">
    <property type="protein sequence ID" value="SHJ72602.1"/>
    <property type="molecule type" value="Genomic_DNA"/>
</dbReference>
<evidence type="ECO:0000256" key="1">
    <source>
        <dbReference type="SAM" id="MobiDB-lite"/>
    </source>
</evidence>